<dbReference type="PANTHER" id="PTHR45228">
    <property type="entry name" value="CYCLIC DI-GMP PHOSPHODIESTERASE TM_0186-RELATED"/>
    <property type="match status" value="1"/>
</dbReference>
<sequence>MISDFAKAVRGSLAAAERLRSRKLLDHEERVGRLCGVLGGLLGLEAGHVEVLAFTASLHDIGKLVIPESVLSKPGRLDEEEWRIMRRHSAFGAEILRESGDPVGMLAADIALQHHECWDGSGYPDGLRGTGILREARIAGICDVYDAIREERPYKAPVCHEQAMRLILEGDANGRTLPAKFDPELLGVFAAHSEVFRRTYEAGRS</sequence>
<protein>
    <submittedName>
        <fullName evidence="2">HD domain-containing protein</fullName>
    </submittedName>
</protein>
<keyword evidence="3" id="KW-1185">Reference proteome</keyword>
<dbReference type="SMART" id="SM00471">
    <property type="entry name" value="HDc"/>
    <property type="match status" value="1"/>
</dbReference>
<dbReference type="Proteomes" id="UP000681594">
    <property type="component" value="Unassembled WGS sequence"/>
</dbReference>
<dbReference type="Gene3D" id="1.10.3210.10">
    <property type="entry name" value="Hypothetical protein af1432"/>
    <property type="match status" value="1"/>
</dbReference>
<dbReference type="SUPFAM" id="SSF109604">
    <property type="entry name" value="HD-domain/PDEase-like"/>
    <property type="match status" value="1"/>
</dbReference>
<dbReference type="PROSITE" id="PS51832">
    <property type="entry name" value="HD_GYP"/>
    <property type="match status" value="1"/>
</dbReference>
<accession>A0ABS4ADZ7</accession>
<dbReference type="RefSeq" id="WP_245215654.1">
    <property type="nucleotide sequence ID" value="NZ_JAGIZB010000008.1"/>
</dbReference>
<dbReference type="InterPro" id="IPR037522">
    <property type="entry name" value="HD_GYP_dom"/>
</dbReference>
<evidence type="ECO:0000313" key="2">
    <source>
        <dbReference type="EMBL" id="MBP0445228.1"/>
    </source>
</evidence>
<feature type="domain" description="HD-GYP" evidence="1">
    <location>
        <begin position="2"/>
        <end position="205"/>
    </location>
</feature>
<dbReference type="PANTHER" id="PTHR45228:SF8">
    <property type="entry name" value="TWO-COMPONENT RESPONSE REGULATOR-RELATED"/>
    <property type="match status" value="1"/>
</dbReference>
<dbReference type="InterPro" id="IPR052020">
    <property type="entry name" value="Cyclic_di-GMP/3'3'-cGAMP_PDE"/>
</dbReference>
<dbReference type="CDD" id="cd00077">
    <property type="entry name" value="HDc"/>
    <property type="match status" value="1"/>
</dbReference>
<evidence type="ECO:0000259" key="1">
    <source>
        <dbReference type="PROSITE" id="PS51832"/>
    </source>
</evidence>
<comment type="caution">
    <text evidence="2">The sequence shown here is derived from an EMBL/GenBank/DDBJ whole genome shotgun (WGS) entry which is preliminary data.</text>
</comment>
<dbReference type="InterPro" id="IPR003607">
    <property type="entry name" value="HD/PDEase_dom"/>
</dbReference>
<dbReference type="Pfam" id="PF13487">
    <property type="entry name" value="HD_5"/>
    <property type="match status" value="1"/>
</dbReference>
<proteinExistence type="predicted"/>
<gene>
    <name evidence="2" type="ORF">J8J14_10590</name>
</gene>
<evidence type="ECO:0000313" key="3">
    <source>
        <dbReference type="Proteomes" id="UP000681594"/>
    </source>
</evidence>
<organism evidence="2 3">
    <name type="scientific">Pararoseomonas baculiformis</name>
    <dbReference type="NCBI Taxonomy" id="2820812"/>
    <lineage>
        <taxon>Bacteria</taxon>
        <taxon>Pseudomonadati</taxon>
        <taxon>Pseudomonadota</taxon>
        <taxon>Alphaproteobacteria</taxon>
        <taxon>Acetobacterales</taxon>
        <taxon>Acetobacteraceae</taxon>
        <taxon>Pararoseomonas</taxon>
    </lineage>
</organism>
<name>A0ABS4ADZ7_9PROT</name>
<reference evidence="2 3" key="1">
    <citation type="submission" date="2021-03" db="EMBL/GenBank/DDBJ databases">
        <authorList>
            <person name="So Y."/>
        </authorList>
    </citation>
    <scope>NUCLEOTIDE SEQUENCE [LARGE SCALE GENOMIC DNA]</scope>
    <source>
        <strain evidence="2 3">SSH11</strain>
    </source>
</reference>
<dbReference type="EMBL" id="JAGIZB010000008">
    <property type="protein sequence ID" value="MBP0445228.1"/>
    <property type="molecule type" value="Genomic_DNA"/>
</dbReference>